<comment type="caution">
    <text evidence="2">The sequence shown here is derived from an EMBL/GenBank/DDBJ whole genome shotgun (WGS) entry which is preliminary data.</text>
</comment>
<sequence length="186" mass="20842">MEENIKNKVANQCPYWSMHNSHECKMTKGGLYIPMPEHVDMFCSKPQYSLCHQYLRGCELLKETARKYGFIVDGGRRKYRRVSDRAILSLSVCDASRNLLGLLDDKALTVDLSLGGMRLESSKKIQKDSLVSFQFSPDFSIPNLSGTGEVKWCEPADNAGHFQVGVAFADFELTQAIGSHLGLPMM</sequence>
<evidence type="ECO:0000313" key="3">
    <source>
        <dbReference type="Proteomes" id="UP000614424"/>
    </source>
</evidence>
<organism evidence="2 3">
    <name type="scientific">Candidatus Desulfobia pelagia</name>
    <dbReference type="NCBI Taxonomy" id="2841692"/>
    <lineage>
        <taxon>Bacteria</taxon>
        <taxon>Pseudomonadati</taxon>
        <taxon>Thermodesulfobacteriota</taxon>
        <taxon>Desulfobulbia</taxon>
        <taxon>Desulfobulbales</taxon>
        <taxon>Desulfobulbaceae</taxon>
        <taxon>Candidatus Desulfobia</taxon>
    </lineage>
</organism>
<reference evidence="2 3" key="1">
    <citation type="submission" date="2020-08" db="EMBL/GenBank/DDBJ databases">
        <title>Bridging the membrane lipid divide: bacteria of the FCB group superphylum have the potential to synthesize archaeal ether lipids.</title>
        <authorList>
            <person name="Villanueva L."/>
            <person name="Von Meijenfeldt F.A.B."/>
            <person name="Westbye A.B."/>
            <person name="Yadav S."/>
            <person name="Hopmans E.C."/>
            <person name="Dutilh B.E."/>
            <person name="Sinninghe Damste J.S."/>
        </authorList>
    </citation>
    <scope>NUCLEOTIDE SEQUENCE [LARGE SCALE GENOMIC DNA]</scope>
    <source>
        <strain evidence="2">NIOZ-UU47</strain>
    </source>
</reference>
<name>A0A8J6NE73_9BACT</name>
<gene>
    <name evidence="2" type="ORF">H8E41_08160</name>
</gene>
<evidence type="ECO:0000313" key="2">
    <source>
        <dbReference type="EMBL" id="MBC8317867.1"/>
    </source>
</evidence>
<protein>
    <submittedName>
        <fullName evidence="2">PilZ domain-containing protein</fullName>
    </submittedName>
</protein>
<dbReference type="Gene3D" id="2.40.10.220">
    <property type="entry name" value="predicted glycosyltransferase like domains"/>
    <property type="match status" value="1"/>
</dbReference>
<feature type="domain" description="PilZ" evidence="1">
    <location>
        <begin position="76"/>
        <end position="175"/>
    </location>
</feature>
<dbReference type="GO" id="GO:0035438">
    <property type="term" value="F:cyclic-di-GMP binding"/>
    <property type="evidence" value="ECO:0007669"/>
    <property type="project" value="InterPro"/>
</dbReference>
<dbReference type="AlphaFoldDB" id="A0A8J6NE73"/>
<dbReference type="Proteomes" id="UP000614424">
    <property type="component" value="Unassembled WGS sequence"/>
</dbReference>
<proteinExistence type="predicted"/>
<accession>A0A8J6NE73</accession>
<evidence type="ECO:0000259" key="1">
    <source>
        <dbReference type="Pfam" id="PF07238"/>
    </source>
</evidence>
<dbReference type="InterPro" id="IPR009875">
    <property type="entry name" value="PilZ_domain"/>
</dbReference>
<dbReference type="Pfam" id="PF07238">
    <property type="entry name" value="PilZ"/>
    <property type="match status" value="1"/>
</dbReference>
<dbReference type="EMBL" id="JACNJZ010000111">
    <property type="protein sequence ID" value="MBC8317867.1"/>
    <property type="molecule type" value="Genomic_DNA"/>
</dbReference>